<evidence type="ECO:0000256" key="10">
    <source>
        <dbReference type="HAMAP-Rule" id="MF_01499"/>
    </source>
</evidence>
<dbReference type="InterPro" id="IPR014046">
    <property type="entry name" value="C-di-AMP_synthase"/>
</dbReference>
<gene>
    <name evidence="10" type="primary">dacA</name>
    <name evidence="12" type="ORF">EDD71_11467</name>
</gene>
<evidence type="ECO:0000256" key="1">
    <source>
        <dbReference type="ARBA" id="ARBA00000877"/>
    </source>
</evidence>
<dbReference type="PANTHER" id="PTHR34185:SF1">
    <property type="entry name" value="DIADENYLATE CYCLASE"/>
    <property type="match status" value="1"/>
</dbReference>
<dbReference type="PROSITE" id="PS51794">
    <property type="entry name" value="DAC"/>
    <property type="match status" value="1"/>
</dbReference>
<dbReference type="Proteomes" id="UP000295325">
    <property type="component" value="Unassembled WGS sequence"/>
</dbReference>
<feature type="domain" description="DAC" evidence="11">
    <location>
        <begin position="87"/>
        <end position="246"/>
    </location>
</feature>
<comment type="caution">
    <text evidence="10">Lacks conserved residue(s) required for the propagation of feature annotation.</text>
</comment>
<evidence type="ECO:0000256" key="7">
    <source>
        <dbReference type="ARBA" id="ARBA00022840"/>
    </source>
</evidence>
<dbReference type="PIRSF" id="PIRSF004793">
    <property type="entry name" value="UCP004793"/>
    <property type="match status" value="1"/>
</dbReference>
<comment type="catalytic activity">
    <reaction evidence="1 10">
        <text>2 ATP = 3',3'-c-di-AMP + 2 diphosphate</text>
        <dbReference type="Rhea" id="RHEA:35655"/>
        <dbReference type="ChEBI" id="CHEBI:30616"/>
        <dbReference type="ChEBI" id="CHEBI:33019"/>
        <dbReference type="ChEBI" id="CHEBI:71500"/>
        <dbReference type="EC" id="2.7.7.85"/>
    </reaction>
</comment>
<keyword evidence="4 10" id="KW-0812">Transmembrane</keyword>
<comment type="caution">
    <text evidence="12">The sequence shown here is derived from an EMBL/GenBank/DDBJ whole genome shotgun (WGS) entry which is preliminary data.</text>
</comment>
<dbReference type="GO" id="GO:0006171">
    <property type="term" value="P:cAMP biosynthetic process"/>
    <property type="evidence" value="ECO:0007669"/>
    <property type="project" value="InterPro"/>
</dbReference>
<accession>A0A4R7KC61</accession>
<dbReference type="AlphaFoldDB" id="A0A4R7KC61"/>
<name>A0A4R7KC61_9CLOT</name>
<dbReference type="EC" id="2.7.7.85" evidence="10"/>
<dbReference type="HAMAP" id="MF_01499">
    <property type="entry name" value="DacA"/>
    <property type="match status" value="1"/>
</dbReference>
<evidence type="ECO:0000256" key="2">
    <source>
        <dbReference type="ARBA" id="ARBA00022475"/>
    </source>
</evidence>
<dbReference type="InterPro" id="IPR050338">
    <property type="entry name" value="DisA"/>
</dbReference>
<organism evidence="12 13">
    <name type="scientific">Fonticella tunisiensis</name>
    <dbReference type="NCBI Taxonomy" id="1096341"/>
    <lineage>
        <taxon>Bacteria</taxon>
        <taxon>Bacillati</taxon>
        <taxon>Bacillota</taxon>
        <taxon>Clostridia</taxon>
        <taxon>Eubacteriales</taxon>
        <taxon>Clostridiaceae</taxon>
        <taxon>Fonticella</taxon>
    </lineage>
</organism>
<keyword evidence="5 10" id="KW-0548">Nucleotidyltransferase</keyword>
<evidence type="ECO:0000256" key="5">
    <source>
        <dbReference type="ARBA" id="ARBA00022695"/>
    </source>
</evidence>
<keyword evidence="7 10" id="KW-0067">ATP-binding</keyword>
<dbReference type="SUPFAM" id="SSF143597">
    <property type="entry name" value="YojJ-like"/>
    <property type="match status" value="1"/>
</dbReference>
<keyword evidence="13" id="KW-1185">Reference proteome</keyword>
<evidence type="ECO:0000259" key="11">
    <source>
        <dbReference type="PROSITE" id="PS51794"/>
    </source>
</evidence>
<keyword evidence="6 10" id="KW-0547">Nucleotide-binding</keyword>
<dbReference type="GO" id="GO:0106408">
    <property type="term" value="F:diadenylate cyclase activity"/>
    <property type="evidence" value="ECO:0007669"/>
    <property type="project" value="UniProtKB-EC"/>
</dbReference>
<dbReference type="Gene3D" id="3.40.1700.10">
    <property type="entry name" value="DNA integrity scanning protein, DisA, N-terminal domain"/>
    <property type="match status" value="1"/>
</dbReference>
<dbReference type="InterPro" id="IPR003390">
    <property type="entry name" value="DNA_integrity_scan_DisA_N"/>
</dbReference>
<dbReference type="Pfam" id="PF02457">
    <property type="entry name" value="DAC"/>
    <property type="match status" value="1"/>
</dbReference>
<feature type="transmembrane region" description="Helical" evidence="10">
    <location>
        <begin position="15"/>
        <end position="37"/>
    </location>
</feature>
<dbReference type="FunFam" id="3.40.1700.10:FF:000002">
    <property type="entry name" value="Diadenylate cyclase"/>
    <property type="match status" value="1"/>
</dbReference>
<evidence type="ECO:0000313" key="12">
    <source>
        <dbReference type="EMBL" id="TDT52086.1"/>
    </source>
</evidence>
<dbReference type="GO" id="GO:0004016">
    <property type="term" value="F:adenylate cyclase activity"/>
    <property type="evidence" value="ECO:0007669"/>
    <property type="project" value="UniProtKB-UniRule"/>
</dbReference>
<evidence type="ECO:0000256" key="6">
    <source>
        <dbReference type="ARBA" id="ARBA00022741"/>
    </source>
</evidence>
<evidence type="ECO:0000313" key="13">
    <source>
        <dbReference type="Proteomes" id="UP000295325"/>
    </source>
</evidence>
<dbReference type="GO" id="GO:0005524">
    <property type="term" value="F:ATP binding"/>
    <property type="evidence" value="ECO:0007669"/>
    <property type="project" value="UniProtKB-UniRule"/>
</dbReference>
<dbReference type="InterPro" id="IPR045585">
    <property type="entry name" value="CdaA_N"/>
</dbReference>
<comment type="subunit">
    <text evidence="10">Probably a homodimer.</text>
</comment>
<evidence type="ECO:0000256" key="3">
    <source>
        <dbReference type="ARBA" id="ARBA00022679"/>
    </source>
</evidence>
<keyword evidence="8 10" id="KW-1133">Transmembrane helix</keyword>
<sequence length="281" mass="31466">MMSDLQGLVSIIKNITIFNVIDIMIVGYILYKLFMLIRETRAEQLIKGLILIIAVMKIADLFGLVTLYWIIENTLTVGVIALIIIFQPELRKALEHLGRSRFFSRRLFETDEDIQRVVDEIATAAVNLSSSKTGALIVIEQDTGLGEYMQSGIKIDASISAALLENIFVENTPLHDGAAIIRRDRIAAAACVLPLTEQTIRKDLGTRHRAGIGITENSDAISIIVSEETGTISLALNGRLTRNYNEERLKMVLTKILQHNMSMDTTLVKRVKTWLTKKNKK</sequence>
<dbReference type="Pfam" id="PF19293">
    <property type="entry name" value="CdaA_N"/>
    <property type="match status" value="1"/>
</dbReference>
<comment type="function">
    <text evidence="10">Catalyzes the condensation of 2 ATP molecules into cyclic di-AMP (c-di-AMP), a second messenger used to regulate differing processes in different bacteria.</text>
</comment>
<keyword evidence="2 10" id="KW-1003">Cell membrane</keyword>
<evidence type="ECO:0000256" key="8">
    <source>
        <dbReference type="ARBA" id="ARBA00022989"/>
    </source>
</evidence>
<dbReference type="EMBL" id="SOAZ01000014">
    <property type="protein sequence ID" value="TDT52086.1"/>
    <property type="molecule type" value="Genomic_DNA"/>
</dbReference>
<keyword evidence="3 10" id="KW-0808">Transferase</keyword>
<evidence type="ECO:0000256" key="4">
    <source>
        <dbReference type="ARBA" id="ARBA00022692"/>
    </source>
</evidence>
<protein>
    <recommendedName>
        <fullName evidence="10">Diadenylate cyclase</fullName>
        <shortName evidence="10">DAC</shortName>
        <ecNumber evidence="10">2.7.7.85</ecNumber>
    </recommendedName>
    <alternativeName>
        <fullName evidence="10">Cyclic-di-AMP synthase</fullName>
        <shortName evidence="10">c-di-AMP synthase</shortName>
    </alternativeName>
</protein>
<comment type="similarity">
    <text evidence="10">Belongs to the adenylate cyclase family. DacA/CdaA subfamily.</text>
</comment>
<feature type="transmembrane region" description="Helical" evidence="10">
    <location>
        <begin position="49"/>
        <end position="71"/>
    </location>
</feature>
<dbReference type="PANTHER" id="PTHR34185">
    <property type="entry name" value="DIADENYLATE CYCLASE"/>
    <property type="match status" value="1"/>
</dbReference>
<proteinExistence type="inferred from homology"/>
<reference evidence="12 13" key="1">
    <citation type="submission" date="2019-03" db="EMBL/GenBank/DDBJ databases">
        <title>Genomic Encyclopedia of Type Strains, Phase IV (KMG-IV): sequencing the most valuable type-strain genomes for metagenomic binning, comparative biology and taxonomic classification.</title>
        <authorList>
            <person name="Goeker M."/>
        </authorList>
    </citation>
    <scope>NUCLEOTIDE SEQUENCE [LARGE SCALE GENOMIC DNA]</scope>
    <source>
        <strain evidence="12 13">DSM 24455</strain>
    </source>
</reference>
<dbReference type="InterPro" id="IPR034701">
    <property type="entry name" value="CdaA"/>
</dbReference>
<evidence type="ECO:0000256" key="9">
    <source>
        <dbReference type="ARBA" id="ARBA00023136"/>
    </source>
</evidence>
<keyword evidence="9 10" id="KW-0472">Membrane</keyword>
<dbReference type="NCBIfam" id="TIGR00159">
    <property type="entry name" value="diadenylate cyclase CdaA"/>
    <property type="match status" value="1"/>
</dbReference>
<dbReference type="InterPro" id="IPR036888">
    <property type="entry name" value="DNA_integrity_DisA_N_sf"/>
</dbReference>